<evidence type="ECO:0000256" key="5">
    <source>
        <dbReference type="ARBA" id="ARBA00022553"/>
    </source>
</evidence>
<evidence type="ECO:0000256" key="11">
    <source>
        <dbReference type="ARBA" id="ARBA00022989"/>
    </source>
</evidence>
<dbReference type="EMBL" id="CADCUM010000097">
    <property type="protein sequence ID" value="CAA9393951.1"/>
    <property type="molecule type" value="Genomic_DNA"/>
</dbReference>
<evidence type="ECO:0000256" key="3">
    <source>
        <dbReference type="ARBA" id="ARBA00012438"/>
    </source>
</evidence>
<dbReference type="AlphaFoldDB" id="A0A6J4NWQ3"/>
<dbReference type="GO" id="GO:0007234">
    <property type="term" value="P:osmosensory signaling via phosphorelay pathway"/>
    <property type="evidence" value="ECO:0007669"/>
    <property type="project" value="TreeGrafter"/>
</dbReference>
<dbReference type="InterPro" id="IPR036890">
    <property type="entry name" value="HATPase_C_sf"/>
</dbReference>
<organism evidence="17">
    <name type="scientific">uncultured Nocardioides sp</name>
    <dbReference type="NCBI Taxonomy" id="198441"/>
    <lineage>
        <taxon>Bacteria</taxon>
        <taxon>Bacillati</taxon>
        <taxon>Actinomycetota</taxon>
        <taxon>Actinomycetes</taxon>
        <taxon>Propionibacteriales</taxon>
        <taxon>Nocardioidaceae</taxon>
        <taxon>Nocardioides</taxon>
        <taxon>environmental samples</taxon>
    </lineage>
</organism>
<feature type="domain" description="Histidine kinase" evidence="16">
    <location>
        <begin position="446"/>
        <end position="653"/>
    </location>
</feature>
<feature type="transmembrane region" description="Helical" evidence="15">
    <location>
        <begin position="82"/>
        <end position="101"/>
    </location>
</feature>
<evidence type="ECO:0000256" key="15">
    <source>
        <dbReference type="SAM" id="Phobius"/>
    </source>
</evidence>
<dbReference type="InterPro" id="IPR003661">
    <property type="entry name" value="HisK_dim/P_dom"/>
</dbReference>
<dbReference type="GO" id="GO:0000156">
    <property type="term" value="F:phosphorelay response regulator activity"/>
    <property type="evidence" value="ECO:0007669"/>
    <property type="project" value="TreeGrafter"/>
</dbReference>
<dbReference type="Pfam" id="PF05231">
    <property type="entry name" value="MASE1"/>
    <property type="match status" value="1"/>
</dbReference>
<name>A0A6J4NWQ3_9ACTN</name>
<keyword evidence="5" id="KW-0597">Phosphoprotein</keyword>
<keyword evidence="12" id="KW-0902">Two-component regulatory system</keyword>
<evidence type="ECO:0000256" key="6">
    <source>
        <dbReference type="ARBA" id="ARBA00022679"/>
    </source>
</evidence>
<comment type="subcellular location">
    <subcellularLocation>
        <location evidence="2">Cell membrane</location>
        <topology evidence="2">Multi-pass membrane protein</topology>
    </subcellularLocation>
</comment>
<dbReference type="InterPro" id="IPR035965">
    <property type="entry name" value="PAS-like_dom_sf"/>
</dbReference>
<keyword evidence="8" id="KW-0547">Nucleotide-binding</keyword>
<dbReference type="CDD" id="cd00075">
    <property type="entry name" value="HATPase"/>
    <property type="match status" value="1"/>
</dbReference>
<dbReference type="Gene3D" id="1.10.287.130">
    <property type="match status" value="1"/>
</dbReference>
<dbReference type="Gene3D" id="3.30.450.20">
    <property type="entry name" value="PAS domain"/>
    <property type="match status" value="1"/>
</dbReference>
<dbReference type="GO" id="GO:0005886">
    <property type="term" value="C:plasma membrane"/>
    <property type="evidence" value="ECO:0007669"/>
    <property type="project" value="UniProtKB-SubCell"/>
</dbReference>
<sequence>MPRPTLLRTLGFGVAFLVAGFVGRTTLFDATATALIWPAAGVAFLWLLATPATPRWERPLACAAIGAVSFLVNRSTGSETPMALVFLVVNVLQPVLAVHLCERAWKRWPRVRWEAPFSSPGSLLRLVAAAGLGCIPSAVLGVTAQYFLFPDVASLPSALTWWARNTVGIVGFASAGLVAADVLRGRRSATTATGSPLEGVLLVGATIALAEVDLRIDDLPLVVFLPAMAVWAGMRFPPVFVALHSLLAGAAAIWITLVGEGPFRPVDSAQVAALSAQLFVGMTVLVGLFLAMSRQENAQLTEDVRSARDDSQRQAELLRTVIMSMHDPVVVVDHRDRVTMVNRAATRTLFVADASPIGALLTTLQLTRPDGSVIPFQEHPCRMALAGGVHRVDVDVAGQPESTIHRVTATPLSSRPDGTPTGAVLVYHDVTEDRAQQEALSSFASTVAHDLLNPISAISAWSELMREDLADSGQDLEALERIEASTQQMRELVDGLLADARAREFSLSTEVVDLGEVARDAARGVPGAEVEVQELPPVLGDPMLLRQVLVNLVGNAVKYAAADRDPAITVTGDHDDLGDVVVRVADRGMGIPPDHLDSVFEPFRRVPGTQRRGTGLGLAICRRIVERHGGRIVARPRDDGPGTVMELTLPAAPVDARVSR</sequence>
<dbReference type="Pfam" id="PF00512">
    <property type="entry name" value="HisKA"/>
    <property type="match status" value="1"/>
</dbReference>
<dbReference type="InterPro" id="IPR050351">
    <property type="entry name" value="BphY/WalK/GraS-like"/>
</dbReference>
<dbReference type="PROSITE" id="PS50109">
    <property type="entry name" value="HIS_KIN"/>
    <property type="match status" value="1"/>
</dbReference>
<dbReference type="PANTHER" id="PTHR42878">
    <property type="entry name" value="TWO-COMPONENT HISTIDINE KINASE"/>
    <property type="match status" value="1"/>
</dbReference>
<dbReference type="PANTHER" id="PTHR42878:SF7">
    <property type="entry name" value="SENSOR HISTIDINE KINASE GLRK"/>
    <property type="match status" value="1"/>
</dbReference>
<reference evidence="17" key="1">
    <citation type="submission" date="2020-02" db="EMBL/GenBank/DDBJ databases">
        <authorList>
            <person name="Meier V. D."/>
        </authorList>
    </citation>
    <scope>NUCLEOTIDE SEQUENCE</scope>
    <source>
        <strain evidence="17">AVDCRST_MAG32</strain>
    </source>
</reference>
<dbReference type="GO" id="GO:0030295">
    <property type="term" value="F:protein kinase activator activity"/>
    <property type="evidence" value="ECO:0007669"/>
    <property type="project" value="TreeGrafter"/>
</dbReference>
<evidence type="ECO:0000256" key="8">
    <source>
        <dbReference type="ARBA" id="ARBA00022741"/>
    </source>
</evidence>
<feature type="transmembrane region" description="Helical" evidence="15">
    <location>
        <begin position="122"/>
        <end position="149"/>
    </location>
</feature>
<dbReference type="InterPro" id="IPR036097">
    <property type="entry name" value="HisK_dim/P_sf"/>
</dbReference>
<dbReference type="SUPFAM" id="SSF55874">
    <property type="entry name" value="ATPase domain of HSP90 chaperone/DNA topoisomerase II/histidine kinase"/>
    <property type="match status" value="1"/>
</dbReference>
<keyword evidence="6" id="KW-0808">Transferase</keyword>
<gene>
    <name evidence="17" type="ORF">AVDCRST_MAG32-2531</name>
</gene>
<keyword evidence="13 15" id="KW-0472">Membrane</keyword>
<dbReference type="PRINTS" id="PR00344">
    <property type="entry name" value="BCTRLSENSOR"/>
</dbReference>
<dbReference type="InterPro" id="IPR004358">
    <property type="entry name" value="Sig_transdc_His_kin-like_C"/>
</dbReference>
<evidence type="ECO:0000313" key="17">
    <source>
        <dbReference type="EMBL" id="CAA9393951.1"/>
    </source>
</evidence>
<dbReference type="GO" id="GO:0000155">
    <property type="term" value="F:phosphorelay sensor kinase activity"/>
    <property type="evidence" value="ECO:0007669"/>
    <property type="project" value="InterPro"/>
</dbReference>
<evidence type="ECO:0000256" key="4">
    <source>
        <dbReference type="ARBA" id="ARBA00022475"/>
    </source>
</evidence>
<dbReference type="GO" id="GO:0005524">
    <property type="term" value="F:ATP binding"/>
    <property type="evidence" value="ECO:0007669"/>
    <property type="project" value="UniProtKB-KW"/>
</dbReference>
<keyword evidence="10" id="KW-0067">ATP-binding</keyword>
<evidence type="ECO:0000256" key="7">
    <source>
        <dbReference type="ARBA" id="ARBA00022692"/>
    </source>
</evidence>
<keyword evidence="4" id="KW-1003">Cell membrane</keyword>
<proteinExistence type="predicted"/>
<evidence type="ECO:0000256" key="1">
    <source>
        <dbReference type="ARBA" id="ARBA00000085"/>
    </source>
</evidence>
<evidence type="ECO:0000259" key="16">
    <source>
        <dbReference type="PROSITE" id="PS50109"/>
    </source>
</evidence>
<keyword evidence="9" id="KW-0418">Kinase</keyword>
<feature type="transmembrane region" description="Helical" evidence="15">
    <location>
        <begin position="161"/>
        <end position="183"/>
    </location>
</feature>
<evidence type="ECO:0000256" key="14">
    <source>
        <dbReference type="ARBA" id="ARBA00039401"/>
    </source>
</evidence>
<dbReference type="SUPFAM" id="SSF47384">
    <property type="entry name" value="Homodimeric domain of signal transducing histidine kinase"/>
    <property type="match status" value="1"/>
</dbReference>
<dbReference type="CDD" id="cd00082">
    <property type="entry name" value="HisKA"/>
    <property type="match status" value="1"/>
</dbReference>
<evidence type="ECO:0000256" key="2">
    <source>
        <dbReference type="ARBA" id="ARBA00004651"/>
    </source>
</evidence>
<dbReference type="SUPFAM" id="SSF55785">
    <property type="entry name" value="PYP-like sensor domain (PAS domain)"/>
    <property type="match status" value="1"/>
</dbReference>
<feature type="transmembrane region" description="Helical" evidence="15">
    <location>
        <begin position="30"/>
        <end position="49"/>
    </location>
</feature>
<dbReference type="InterPro" id="IPR005467">
    <property type="entry name" value="His_kinase_dom"/>
</dbReference>
<keyword evidence="7 15" id="KW-0812">Transmembrane</keyword>
<dbReference type="Pfam" id="PF02518">
    <property type="entry name" value="HATPase_c"/>
    <property type="match status" value="1"/>
</dbReference>
<comment type="catalytic activity">
    <reaction evidence="1">
        <text>ATP + protein L-histidine = ADP + protein N-phospho-L-histidine.</text>
        <dbReference type="EC" id="2.7.13.3"/>
    </reaction>
</comment>
<evidence type="ECO:0000256" key="12">
    <source>
        <dbReference type="ARBA" id="ARBA00023012"/>
    </source>
</evidence>
<feature type="transmembrane region" description="Helical" evidence="15">
    <location>
        <begin position="6"/>
        <end position="23"/>
    </location>
</feature>
<evidence type="ECO:0000256" key="9">
    <source>
        <dbReference type="ARBA" id="ARBA00022777"/>
    </source>
</evidence>
<keyword evidence="11 15" id="KW-1133">Transmembrane helix</keyword>
<protein>
    <recommendedName>
        <fullName evidence="14">Sensor-like histidine kinase SenX3</fullName>
        <ecNumber evidence="3">2.7.13.3</ecNumber>
    </recommendedName>
</protein>
<feature type="transmembrane region" description="Helical" evidence="15">
    <location>
        <begin position="271"/>
        <end position="292"/>
    </location>
</feature>
<dbReference type="SMART" id="SM00388">
    <property type="entry name" value="HisKA"/>
    <property type="match status" value="1"/>
</dbReference>
<dbReference type="SMART" id="SM00387">
    <property type="entry name" value="HATPase_c"/>
    <property type="match status" value="1"/>
</dbReference>
<dbReference type="EC" id="2.7.13.3" evidence="3"/>
<dbReference type="InterPro" id="IPR007895">
    <property type="entry name" value="MASE1"/>
</dbReference>
<evidence type="ECO:0000256" key="13">
    <source>
        <dbReference type="ARBA" id="ARBA00023136"/>
    </source>
</evidence>
<evidence type="ECO:0000256" key="10">
    <source>
        <dbReference type="ARBA" id="ARBA00022840"/>
    </source>
</evidence>
<feature type="transmembrane region" description="Helical" evidence="15">
    <location>
        <begin position="236"/>
        <end position="259"/>
    </location>
</feature>
<accession>A0A6J4NWQ3</accession>
<dbReference type="Gene3D" id="3.30.565.10">
    <property type="entry name" value="Histidine kinase-like ATPase, C-terminal domain"/>
    <property type="match status" value="1"/>
</dbReference>
<dbReference type="InterPro" id="IPR003594">
    <property type="entry name" value="HATPase_dom"/>
</dbReference>